<protein>
    <submittedName>
        <fullName evidence="2">Uncharacterized protein</fullName>
    </submittedName>
</protein>
<keyword evidence="1" id="KW-0175">Coiled coil</keyword>
<keyword evidence="3" id="KW-1185">Reference proteome</keyword>
<evidence type="ECO:0000256" key="1">
    <source>
        <dbReference type="SAM" id="Coils"/>
    </source>
</evidence>
<name>A0ABM8BRM6_9MOLU</name>
<dbReference type="RefSeq" id="WP_281748842.1">
    <property type="nucleotide sequence ID" value="NZ_AP026933.1"/>
</dbReference>
<reference evidence="2 3" key="1">
    <citation type="journal article" date="2022" name="Front. Microbiol.">
        <title>Male-killing mechanisms vary between Spiroplasma species.</title>
        <authorList>
            <person name="Arai H."/>
            <person name="Inoue M."/>
            <person name="Kageyama D."/>
        </authorList>
    </citation>
    <scope>NUCLEOTIDE SEQUENCE [LARGE SCALE GENOMIC DNA]</scope>
    <source>
        <strain evidence="3">sHm</strain>
    </source>
</reference>
<accession>A0ABM8BRM6</accession>
<gene>
    <name evidence="2" type="ORF">SHM_01420</name>
</gene>
<dbReference type="EMBL" id="AP026933">
    <property type="protein sequence ID" value="BDT02496.1"/>
    <property type="molecule type" value="Genomic_DNA"/>
</dbReference>
<evidence type="ECO:0000313" key="2">
    <source>
        <dbReference type="EMBL" id="BDT02496.1"/>
    </source>
</evidence>
<feature type="coiled-coil region" evidence="1">
    <location>
        <begin position="41"/>
        <end position="72"/>
    </location>
</feature>
<sequence>MEIGKIEILRNKIQEIHEMINYINNIIIKEKEKNKPNEHDLKIYSREIVSFEKELEISKRKLSNELSKITELTEVTPLLWLNDVSIINSYKSINNQEKSSKVFIKNNNCVIS</sequence>
<dbReference type="Proteomes" id="UP001163387">
    <property type="component" value="Chromosome"/>
</dbReference>
<proteinExistence type="predicted"/>
<evidence type="ECO:0000313" key="3">
    <source>
        <dbReference type="Proteomes" id="UP001163387"/>
    </source>
</evidence>
<organism evidence="2 3">
    <name type="scientific">Spiroplasma ixodetis</name>
    <dbReference type="NCBI Taxonomy" id="2141"/>
    <lineage>
        <taxon>Bacteria</taxon>
        <taxon>Bacillati</taxon>
        <taxon>Mycoplasmatota</taxon>
        <taxon>Mollicutes</taxon>
        <taxon>Entomoplasmatales</taxon>
        <taxon>Spiroplasmataceae</taxon>
        <taxon>Spiroplasma</taxon>
    </lineage>
</organism>